<dbReference type="InterPro" id="IPR003593">
    <property type="entry name" value="AAA+_ATPase"/>
</dbReference>
<evidence type="ECO:0000313" key="3">
    <source>
        <dbReference type="Proteomes" id="UP001159427"/>
    </source>
</evidence>
<dbReference type="SUPFAM" id="SSF52540">
    <property type="entry name" value="P-loop containing nucleoside triphosphate hydrolases"/>
    <property type="match status" value="2"/>
</dbReference>
<dbReference type="PANTHER" id="PTHR23077">
    <property type="entry name" value="AAA-FAMILY ATPASE"/>
    <property type="match status" value="1"/>
</dbReference>
<dbReference type="Pfam" id="PF00004">
    <property type="entry name" value="AAA"/>
    <property type="match status" value="2"/>
</dbReference>
<comment type="caution">
    <text evidence="2">The sequence shown here is derived from an EMBL/GenBank/DDBJ whole genome shotgun (WGS) entry which is preliminary data.</text>
</comment>
<dbReference type="EMBL" id="CALNXI010000012">
    <property type="protein sequence ID" value="CAH3014640.1"/>
    <property type="molecule type" value="Genomic_DNA"/>
</dbReference>
<accession>A0ABN8LI86</accession>
<reference evidence="2 3" key="1">
    <citation type="submission" date="2022-05" db="EMBL/GenBank/DDBJ databases">
        <authorList>
            <consortium name="Genoscope - CEA"/>
            <person name="William W."/>
        </authorList>
    </citation>
    <scope>NUCLEOTIDE SEQUENCE [LARGE SCALE GENOMIC DNA]</scope>
</reference>
<dbReference type="PANTHER" id="PTHR23077:SF194">
    <property type="entry name" value="ATPASE FAMILY GENE 2 PROTEIN HOMOLOG B"/>
    <property type="match status" value="1"/>
</dbReference>
<dbReference type="SMART" id="SM00382">
    <property type="entry name" value="AAA"/>
    <property type="match status" value="2"/>
</dbReference>
<dbReference type="Pfam" id="PF17862">
    <property type="entry name" value="AAA_lid_3"/>
    <property type="match status" value="2"/>
</dbReference>
<dbReference type="Proteomes" id="UP001159427">
    <property type="component" value="Unassembled WGS sequence"/>
</dbReference>
<dbReference type="InterPro" id="IPR003959">
    <property type="entry name" value="ATPase_AAA_core"/>
</dbReference>
<dbReference type="Gene3D" id="3.40.50.300">
    <property type="entry name" value="P-loop containing nucleotide triphosphate hydrolases"/>
    <property type="match status" value="2"/>
</dbReference>
<dbReference type="InterPro" id="IPR041569">
    <property type="entry name" value="AAA_lid_3"/>
</dbReference>
<dbReference type="InterPro" id="IPR050168">
    <property type="entry name" value="AAA_ATPase_domain"/>
</dbReference>
<dbReference type="Gene3D" id="1.10.8.60">
    <property type="match status" value="2"/>
</dbReference>
<keyword evidence="3" id="KW-1185">Reference proteome</keyword>
<dbReference type="InterPro" id="IPR027417">
    <property type="entry name" value="P-loop_NTPase"/>
</dbReference>
<evidence type="ECO:0000313" key="2">
    <source>
        <dbReference type="EMBL" id="CAH3014640.1"/>
    </source>
</evidence>
<feature type="domain" description="AAA+ ATPase" evidence="1">
    <location>
        <begin position="529"/>
        <end position="715"/>
    </location>
</feature>
<name>A0ABN8LI86_9CNID</name>
<proteinExistence type="predicted"/>
<organism evidence="2 3">
    <name type="scientific">Porites evermanni</name>
    <dbReference type="NCBI Taxonomy" id="104178"/>
    <lineage>
        <taxon>Eukaryota</taxon>
        <taxon>Metazoa</taxon>
        <taxon>Cnidaria</taxon>
        <taxon>Anthozoa</taxon>
        <taxon>Hexacorallia</taxon>
        <taxon>Scleractinia</taxon>
        <taxon>Fungiina</taxon>
        <taxon>Poritidae</taxon>
        <taxon>Porites</taxon>
    </lineage>
</organism>
<sequence>MADRMSDFELNHVPCEAKDFNTARCRVAPQIIEKIGGIINTPVRIATDSGFVFCTLWPRRDGQDKIVQIDGLVTLPNSKKTNVKKGIFCTKKISSKDIIITKPADAETIVVSLFLSSSSSNECFHGLNQSARELKEERMVRSILRGCVIMHGCVVQPKECRNGQRPKRIAKILIVSTKPSTQSLEDQPIKVTDKTEINVKSVRSGQILEDDNNQILAGLDDVARELQELLSYPFLYPGAFAQLGLECPKGILLQGVPGVGKTLLVKSVTLQCNVQLITLNGTDVFGPHPGESEENLRKMFETARNASQRGPCVLFIDELDALCPKRGSSVDEQENRIVAQLLTLLDGLESRGQLVIIGATNRPNAIDPALRRPGRLDREVIIGVPNALQRLSILEAHTASLKIAQGVDLAHIAELTIGYVGADIASLCREAAFISLKRTLGCSYNKGLDISSEWANVEEDRAEVTMADFQLALCHIVPSTYRGLEGMVELRPVNWDDIGGLQDVKLALKQAIEWPLKHPESFARLGLSRPRGVLLYGPPGCCKTTLVRAAATSCQCTFMALSCAQLYSPFVGDAERKLREVFTKARAAAPSVLFLDELDAIVGKRSGNSSTGVESRLLSTLLNEMDGVGVLANIYQSGERNSCNHGNEQLMRRDCESGHLGNEPFSIKTQRLKLISSSAVKDVLIVAATNRPDAIDEALLRPGRIDRIIYVPPPDIEARLQILRVHTRAIPLAEDVDLEELGLSTELFSGADIENLCRESALYALEEGGMTVSKVERKHFMAALSTVKPSLTTTQLKECQMAPR</sequence>
<evidence type="ECO:0000259" key="1">
    <source>
        <dbReference type="SMART" id="SM00382"/>
    </source>
</evidence>
<feature type="domain" description="AAA+ ATPase" evidence="1">
    <location>
        <begin position="247"/>
        <end position="386"/>
    </location>
</feature>
<dbReference type="InterPro" id="IPR003960">
    <property type="entry name" value="ATPase_AAA_CS"/>
</dbReference>
<protein>
    <recommendedName>
        <fullName evidence="1">AAA+ ATPase domain-containing protein</fullName>
    </recommendedName>
</protein>
<gene>
    <name evidence="2" type="ORF">PEVE_00003314</name>
</gene>
<dbReference type="PROSITE" id="PS00674">
    <property type="entry name" value="AAA"/>
    <property type="match status" value="2"/>
</dbReference>